<sequence length="149" mass="16539">MRTQINEIKISYKDRILSDKWVKLNSSQSAAEFIYKQWDKNTIALHETFKVVLLNNSNKAKGIFEVSKGSITGTLVDIRVLLAVALKCLSVGMILTHNHPSGTLIPSASDKQITKKIKDAATLLDIKVLDHIIIAPNADYFSFADEGLI</sequence>
<dbReference type="OrthoDB" id="9804482at2"/>
<dbReference type="Pfam" id="PF04002">
    <property type="entry name" value="RadC"/>
    <property type="match status" value="1"/>
</dbReference>
<evidence type="ECO:0000313" key="7">
    <source>
        <dbReference type="EMBL" id="RDY58391.1"/>
    </source>
</evidence>
<dbReference type="GO" id="GO:0006508">
    <property type="term" value="P:proteolysis"/>
    <property type="evidence" value="ECO:0007669"/>
    <property type="project" value="UniProtKB-KW"/>
</dbReference>
<dbReference type="EMBL" id="QTJX01000004">
    <property type="protein sequence ID" value="RDY58391.1"/>
    <property type="molecule type" value="Genomic_DNA"/>
</dbReference>
<evidence type="ECO:0000256" key="2">
    <source>
        <dbReference type="ARBA" id="ARBA00022723"/>
    </source>
</evidence>
<evidence type="ECO:0000256" key="1">
    <source>
        <dbReference type="ARBA" id="ARBA00022670"/>
    </source>
</evidence>
<feature type="domain" description="MPN" evidence="6">
    <location>
        <begin position="24"/>
        <end position="149"/>
    </location>
</feature>
<accession>A0A371JMM2</accession>
<organism evidence="7 8">
    <name type="scientific">Flagellimonas nanhaiensis</name>
    <dbReference type="NCBI Taxonomy" id="2292706"/>
    <lineage>
        <taxon>Bacteria</taxon>
        <taxon>Pseudomonadati</taxon>
        <taxon>Bacteroidota</taxon>
        <taxon>Flavobacteriia</taxon>
        <taxon>Flavobacteriales</taxon>
        <taxon>Flavobacteriaceae</taxon>
        <taxon>Flagellimonas</taxon>
    </lineage>
</organism>
<dbReference type="GO" id="GO:0008237">
    <property type="term" value="F:metallopeptidase activity"/>
    <property type="evidence" value="ECO:0007669"/>
    <property type="project" value="UniProtKB-KW"/>
</dbReference>
<dbReference type="InterPro" id="IPR020891">
    <property type="entry name" value="UPF0758_CS"/>
</dbReference>
<name>A0A371JMM2_9FLAO</name>
<dbReference type="InterPro" id="IPR001405">
    <property type="entry name" value="UPF0758"/>
</dbReference>
<evidence type="ECO:0000256" key="3">
    <source>
        <dbReference type="ARBA" id="ARBA00022801"/>
    </source>
</evidence>
<dbReference type="InterPro" id="IPR037518">
    <property type="entry name" value="MPN"/>
</dbReference>
<dbReference type="GO" id="GO:0046872">
    <property type="term" value="F:metal ion binding"/>
    <property type="evidence" value="ECO:0007669"/>
    <property type="project" value="UniProtKB-KW"/>
</dbReference>
<keyword evidence="2" id="KW-0479">Metal-binding</keyword>
<dbReference type="PANTHER" id="PTHR30471">
    <property type="entry name" value="DNA REPAIR PROTEIN RADC"/>
    <property type="match status" value="1"/>
</dbReference>
<dbReference type="PANTHER" id="PTHR30471:SF3">
    <property type="entry name" value="UPF0758 PROTEIN YEES-RELATED"/>
    <property type="match status" value="1"/>
</dbReference>
<gene>
    <name evidence="7" type="ORF">DX873_15420</name>
</gene>
<proteinExistence type="predicted"/>
<reference evidence="7 8" key="1">
    <citation type="submission" date="2018-08" db="EMBL/GenBank/DDBJ databases">
        <title>Muricauda nanhaiensis sp. nov., isolated from seawater of the South China Sea.</title>
        <authorList>
            <person name="Dang Y."/>
        </authorList>
    </citation>
    <scope>NUCLEOTIDE SEQUENCE [LARGE SCALE GENOMIC DNA]</scope>
    <source>
        <strain evidence="7 8">SM1704</strain>
    </source>
</reference>
<keyword evidence="5" id="KW-0482">Metalloprotease</keyword>
<dbReference type="InterPro" id="IPR025657">
    <property type="entry name" value="RadC_JAB"/>
</dbReference>
<evidence type="ECO:0000256" key="5">
    <source>
        <dbReference type="ARBA" id="ARBA00023049"/>
    </source>
</evidence>
<dbReference type="Proteomes" id="UP000261828">
    <property type="component" value="Unassembled WGS sequence"/>
</dbReference>
<dbReference type="AlphaFoldDB" id="A0A371JMM2"/>
<dbReference type="PROSITE" id="PS01302">
    <property type="entry name" value="UPF0758"/>
    <property type="match status" value="1"/>
</dbReference>
<dbReference type="RefSeq" id="WP_010519678.1">
    <property type="nucleotide sequence ID" value="NZ_QTJX01000004.1"/>
</dbReference>
<evidence type="ECO:0000259" key="6">
    <source>
        <dbReference type="PROSITE" id="PS50249"/>
    </source>
</evidence>
<comment type="caution">
    <text evidence="7">The sequence shown here is derived from an EMBL/GenBank/DDBJ whole genome shotgun (WGS) entry which is preliminary data.</text>
</comment>
<dbReference type="Gene3D" id="3.40.140.10">
    <property type="entry name" value="Cytidine Deaminase, domain 2"/>
    <property type="match status" value="1"/>
</dbReference>
<protein>
    <submittedName>
        <fullName evidence="7">DNA repair protein</fullName>
    </submittedName>
</protein>
<keyword evidence="8" id="KW-1185">Reference proteome</keyword>
<dbReference type="CDD" id="cd08071">
    <property type="entry name" value="MPN_DUF2466"/>
    <property type="match status" value="1"/>
</dbReference>
<keyword evidence="4" id="KW-0862">Zinc</keyword>
<keyword evidence="1" id="KW-0645">Protease</keyword>
<dbReference type="PROSITE" id="PS50249">
    <property type="entry name" value="MPN"/>
    <property type="match status" value="1"/>
</dbReference>
<keyword evidence="3" id="KW-0378">Hydrolase</keyword>
<evidence type="ECO:0000256" key="4">
    <source>
        <dbReference type="ARBA" id="ARBA00022833"/>
    </source>
</evidence>
<evidence type="ECO:0000313" key="8">
    <source>
        <dbReference type="Proteomes" id="UP000261828"/>
    </source>
</evidence>